<evidence type="ECO:0000256" key="6">
    <source>
        <dbReference type="SAM" id="Phobius"/>
    </source>
</evidence>
<evidence type="ECO:0000256" key="1">
    <source>
        <dbReference type="ARBA" id="ARBA00004651"/>
    </source>
</evidence>
<dbReference type="InterPro" id="IPR033479">
    <property type="entry name" value="dCache_1"/>
</dbReference>
<comment type="subcellular location">
    <subcellularLocation>
        <location evidence="1">Cell membrane</location>
        <topology evidence="1">Multi-pass membrane protein</topology>
    </subcellularLocation>
</comment>
<proteinExistence type="predicted"/>
<dbReference type="SUPFAM" id="SSF141868">
    <property type="entry name" value="EAL domain-like"/>
    <property type="match status" value="1"/>
</dbReference>
<evidence type="ECO:0000259" key="7">
    <source>
        <dbReference type="PROSITE" id="PS50883"/>
    </source>
</evidence>
<protein>
    <submittedName>
        <fullName evidence="9">EAL domain-containing protein</fullName>
    </submittedName>
</protein>
<dbReference type="PANTHER" id="PTHR33121">
    <property type="entry name" value="CYCLIC DI-GMP PHOSPHODIESTERASE PDEF"/>
    <property type="match status" value="1"/>
</dbReference>
<comment type="caution">
    <text evidence="9">The sequence shown here is derived from an EMBL/GenBank/DDBJ whole genome shotgun (WGS) entry which is preliminary data.</text>
</comment>
<dbReference type="InterPro" id="IPR043128">
    <property type="entry name" value="Rev_trsase/Diguanyl_cyclase"/>
</dbReference>
<dbReference type="PROSITE" id="PS50887">
    <property type="entry name" value="GGDEF"/>
    <property type="match status" value="1"/>
</dbReference>
<feature type="domain" description="GGDEF" evidence="8">
    <location>
        <begin position="355"/>
        <end position="490"/>
    </location>
</feature>
<feature type="transmembrane region" description="Helical" evidence="6">
    <location>
        <begin position="294"/>
        <end position="318"/>
    </location>
</feature>
<evidence type="ECO:0000313" key="10">
    <source>
        <dbReference type="Proteomes" id="UP000824164"/>
    </source>
</evidence>
<dbReference type="InterPro" id="IPR035919">
    <property type="entry name" value="EAL_sf"/>
</dbReference>
<evidence type="ECO:0000256" key="4">
    <source>
        <dbReference type="ARBA" id="ARBA00022989"/>
    </source>
</evidence>
<dbReference type="InterPro" id="IPR050706">
    <property type="entry name" value="Cyclic-di-GMP_PDE-like"/>
</dbReference>
<accession>A0A9D1KWB7</accession>
<dbReference type="Pfam" id="PF00990">
    <property type="entry name" value="GGDEF"/>
    <property type="match status" value="1"/>
</dbReference>
<feature type="domain" description="EAL" evidence="7">
    <location>
        <begin position="499"/>
        <end position="757"/>
    </location>
</feature>
<evidence type="ECO:0000256" key="5">
    <source>
        <dbReference type="ARBA" id="ARBA00023136"/>
    </source>
</evidence>
<dbReference type="Proteomes" id="UP000824164">
    <property type="component" value="Unassembled WGS sequence"/>
</dbReference>
<dbReference type="SMART" id="SM00267">
    <property type="entry name" value="GGDEF"/>
    <property type="match status" value="1"/>
</dbReference>
<keyword evidence="5 6" id="KW-0472">Membrane</keyword>
<keyword evidence="3 6" id="KW-0812">Transmembrane</keyword>
<dbReference type="Gene3D" id="3.20.20.450">
    <property type="entry name" value="EAL domain"/>
    <property type="match status" value="1"/>
</dbReference>
<dbReference type="AlphaFoldDB" id="A0A9D1KWB7"/>
<dbReference type="InterPro" id="IPR029787">
    <property type="entry name" value="Nucleotide_cyclase"/>
</dbReference>
<dbReference type="PROSITE" id="PS50883">
    <property type="entry name" value="EAL"/>
    <property type="match status" value="1"/>
</dbReference>
<dbReference type="CDD" id="cd01948">
    <property type="entry name" value="EAL"/>
    <property type="match status" value="1"/>
</dbReference>
<dbReference type="PANTHER" id="PTHR33121:SF70">
    <property type="entry name" value="SIGNALING PROTEIN YKOW"/>
    <property type="match status" value="1"/>
</dbReference>
<dbReference type="Pfam" id="PF02743">
    <property type="entry name" value="dCache_1"/>
    <property type="match status" value="1"/>
</dbReference>
<name>A0A9D1KWB7_9FIRM</name>
<keyword evidence="2" id="KW-1003">Cell membrane</keyword>
<keyword evidence="4 6" id="KW-1133">Transmembrane helix</keyword>
<dbReference type="Pfam" id="PF00563">
    <property type="entry name" value="EAL"/>
    <property type="match status" value="1"/>
</dbReference>
<reference evidence="9" key="2">
    <citation type="journal article" date="2021" name="PeerJ">
        <title>Extensive microbial diversity within the chicken gut microbiome revealed by metagenomics and culture.</title>
        <authorList>
            <person name="Gilroy R."/>
            <person name="Ravi A."/>
            <person name="Getino M."/>
            <person name="Pursley I."/>
            <person name="Horton D.L."/>
            <person name="Alikhan N.F."/>
            <person name="Baker D."/>
            <person name="Gharbi K."/>
            <person name="Hall N."/>
            <person name="Watson M."/>
            <person name="Adriaenssens E.M."/>
            <person name="Foster-Nyarko E."/>
            <person name="Jarju S."/>
            <person name="Secka A."/>
            <person name="Antonio M."/>
            <person name="Oren A."/>
            <person name="Chaudhuri R.R."/>
            <person name="La Ragione R."/>
            <person name="Hildebrand F."/>
            <person name="Pallen M.J."/>
        </authorList>
    </citation>
    <scope>NUCLEOTIDE SEQUENCE</scope>
    <source>
        <strain evidence="9">CHK187-14744</strain>
    </source>
</reference>
<dbReference type="InterPro" id="IPR000160">
    <property type="entry name" value="GGDEF_dom"/>
</dbReference>
<evidence type="ECO:0000259" key="8">
    <source>
        <dbReference type="PROSITE" id="PS50887"/>
    </source>
</evidence>
<dbReference type="SUPFAM" id="SSF55073">
    <property type="entry name" value="Nucleotide cyclase"/>
    <property type="match status" value="1"/>
</dbReference>
<reference evidence="9" key="1">
    <citation type="submission" date="2020-10" db="EMBL/GenBank/DDBJ databases">
        <authorList>
            <person name="Gilroy R."/>
        </authorList>
    </citation>
    <scope>NUCLEOTIDE SEQUENCE</scope>
    <source>
        <strain evidence="9">CHK187-14744</strain>
    </source>
</reference>
<evidence type="ECO:0000256" key="2">
    <source>
        <dbReference type="ARBA" id="ARBA00022475"/>
    </source>
</evidence>
<gene>
    <name evidence="9" type="ORF">IAB63_03005</name>
</gene>
<evidence type="ECO:0000256" key="3">
    <source>
        <dbReference type="ARBA" id="ARBA00022692"/>
    </source>
</evidence>
<feature type="transmembrane region" description="Helical" evidence="6">
    <location>
        <begin position="13"/>
        <end position="35"/>
    </location>
</feature>
<dbReference type="InterPro" id="IPR001633">
    <property type="entry name" value="EAL_dom"/>
</dbReference>
<dbReference type="GO" id="GO:0071111">
    <property type="term" value="F:cyclic-guanylate-specific phosphodiesterase activity"/>
    <property type="evidence" value="ECO:0007669"/>
    <property type="project" value="InterPro"/>
</dbReference>
<dbReference type="NCBIfam" id="TIGR00254">
    <property type="entry name" value="GGDEF"/>
    <property type="match status" value="1"/>
</dbReference>
<dbReference type="SMART" id="SM00052">
    <property type="entry name" value="EAL"/>
    <property type="match status" value="1"/>
</dbReference>
<dbReference type="EMBL" id="DVLT01000019">
    <property type="protein sequence ID" value="HIU02207.1"/>
    <property type="molecule type" value="Genomic_DNA"/>
</dbReference>
<dbReference type="Gene3D" id="3.30.70.270">
    <property type="match status" value="1"/>
</dbReference>
<sequence>MDERTLQKRLRRITVYVIIFGVAIIAAGGLISASLRRALQDSVDSRIESATEQYRINLNRRMDADLQTLNTLAGFFQFGNMDIDTFAQGLLASYKDNNYIRMGYFGKSGTGIRVTLDAQIDMSVSVDDLNDNVAAVVREAWDGQEGISYIYSDPDLGEDVFAYAVPVYAGEEVAGALVASVSTDVFARVLEDKTAFNGQGYLHLISGSGSILIRSKERVILEKLDTIYDGRYISQQEQEKIRMALEAGENCFSNFTYEGTTYQIYLEPLGVNDWYLFCVQNMHGVANTIYQLMMVLRVITAIILLLLLVFILFGYRILKQSNRRLIRMAYYDPLTGAYNMDKFIQETSSIVNDSHDYSLVAMNVRQFKFINEIFGNRQADQLLCHIKDVIGQYVEAGEFYCRNSADMFFILLRETDRQRIKDRLKGIMDQIDRYAISNNQDYRVRMYCGVVIGTDVDEKEPSLQKSMTHVMFAVDTARTSAKNNIWFYDIHLHEDEILENYVETHMQQALENGEFKLYLQPKMDLHTGKIGGAEALVRWITDSGRIIYPGQFIPLFEKNGFCVELDMYMVERVCIQIREWLDKGKRPIRLSVNQSKLLFYEADYISNMKNLIDTYQIPADLITLEILEGLALENVDELNEKIGRLKDIGFKISMDDFGSGYSSLNTLASLNIDELKLDRVFLMRLKSSEEDDDRQRIIMREIVELAQKLNMTTVVEGVETEENEILIKSLECDFGQGYYYSQPISAKDFSKKYMETDI</sequence>
<evidence type="ECO:0000313" key="9">
    <source>
        <dbReference type="EMBL" id="HIU02207.1"/>
    </source>
</evidence>
<dbReference type="Gene3D" id="3.30.450.20">
    <property type="entry name" value="PAS domain"/>
    <property type="match status" value="1"/>
</dbReference>
<organism evidence="9 10">
    <name type="scientific">Candidatus Onthocola gallistercoris</name>
    <dbReference type="NCBI Taxonomy" id="2840876"/>
    <lineage>
        <taxon>Bacteria</taxon>
        <taxon>Bacillati</taxon>
        <taxon>Bacillota</taxon>
        <taxon>Bacilli</taxon>
        <taxon>Candidatus Onthocola</taxon>
    </lineage>
</organism>
<dbReference type="GO" id="GO:0005886">
    <property type="term" value="C:plasma membrane"/>
    <property type="evidence" value="ECO:0007669"/>
    <property type="project" value="UniProtKB-SubCell"/>
</dbReference>